<protein>
    <submittedName>
        <fullName evidence="1">tRNA adenosine deaminase-associated protein</fullName>
    </submittedName>
</protein>
<dbReference type="NCBIfam" id="TIGR03941">
    <property type="entry name" value="tRNA_deam_assoc"/>
    <property type="match status" value="1"/>
</dbReference>
<comment type="caution">
    <text evidence="1">The sequence shown here is derived from an EMBL/GenBank/DDBJ whole genome shotgun (WGS) entry which is preliminary data.</text>
</comment>
<keyword evidence="2" id="KW-1185">Reference proteome</keyword>
<evidence type="ECO:0000313" key="2">
    <source>
        <dbReference type="Proteomes" id="UP001501867"/>
    </source>
</evidence>
<evidence type="ECO:0000313" key="1">
    <source>
        <dbReference type="EMBL" id="GAA0289786.1"/>
    </source>
</evidence>
<proteinExistence type="predicted"/>
<dbReference type="EMBL" id="BAAABV010000015">
    <property type="protein sequence ID" value="GAA0289786.1"/>
    <property type="molecule type" value="Genomic_DNA"/>
</dbReference>
<name>A0ABP3F0Y0_9ACTN</name>
<dbReference type="Proteomes" id="UP001501867">
    <property type="component" value="Unassembled WGS sequence"/>
</dbReference>
<dbReference type="InterPro" id="IPR023869">
    <property type="entry name" value="tRNA_Adeno_NH3ase_assoc_put"/>
</dbReference>
<accession>A0ABP3F0Y0</accession>
<organism evidence="1 2">
    <name type="scientific">Streptomyces polychromogenes</name>
    <dbReference type="NCBI Taxonomy" id="67342"/>
    <lineage>
        <taxon>Bacteria</taxon>
        <taxon>Bacillati</taxon>
        <taxon>Actinomycetota</taxon>
        <taxon>Actinomycetes</taxon>
        <taxon>Kitasatosporales</taxon>
        <taxon>Streptomycetaceae</taxon>
        <taxon>Streptomyces</taxon>
    </lineage>
</organism>
<gene>
    <name evidence="1" type="ORF">GCM10010302_30220</name>
</gene>
<sequence length="157" mass="16554">MTERRNHRYAVAVAHRDDHWQCTRLDRTALTGLDEAVGAVRDAGSGDTLCGLFNADEAFFLILRPAPAGTALLLSDARAAHRHTLAAQALDALGAALPEDDAPDGLPAGDLGILTDLGLTAEGMAAVLARPDALPDDQLRTIAQRCGFAGEFDRVKA</sequence>
<dbReference type="RefSeq" id="WP_344158507.1">
    <property type="nucleotide sequence ID" value="NZ_BAAABV010000015.1"/>
</dbReference>
<reference evidence="2" key="1">
    <citation type="journal article" date="2019" name="Int. J. Syst. Evol. Microbiol.">
        <title>The Global Catalogue of Microorganisms (GCM) 10K type strain sequencing project: providing services to taxonomists for standard genome sequencing and annotation.</title>
        <authorList>
            <consortium name="The Broad Institute Genomics Platform"/>
            <consortium name="The Broad Institute Genome Sequencing Center for Infectious Disease"/>
            <person name="Wu L."/>
            <person name="Ma J."/>
        </authorList>
    </citation>
    <scope>NUCLEOTIDE SEQUENCE [LARGE SCALE GENOMIC DNA]</scope>
    <source>
        <strain evidence="2">JCM 4505</strain>
    </source>
</reference>